<dbReference type="InterPro" id="IPR000424">
    <property type="entry name" value="Primosome_PriB/ssb"/>
</dbReference>
<keyword evidence="1 2" id="KW-0238">DNA-binding</keyword>
<evidence type="ECO:0000313" key="4">
    <source>
        <dbReference type="Proteomes" id="UP000175684"/>
    </source>
</evidence>
<organism evidence="3 4">
    <name type="scientific">Bifidobacterium adolescentis</name>
    <dbReference type="NCBI Taxonomy" id="1680"/>
    <lineage>
        <taxon>Bacteria</taxon>
        <taxon>Bacillati</taxon>
        <taxon>Actinomycetota</taxon>
        <taxon>Actinomycetes</taxon>
        <taxon>Bifidobacteriales</taxon>
        <taxon>Bifidobacteriaceae</taxon>
        <taxon>Bifidobacterium</taxon>
    </lineage>
</organism>
<dbReference type="SUPFAM" id="SSF50249">
    <property type="entry name" value="Nucleic acid-binding proteins"/>
    <property type="match status" value="1"/>
</dbReference>
<dbReference type="EMBL" id="MAXD01000015">
    <property type="protein sequence ID" value="OFA33651.1"/>
    <property type="molecule type" value="Genomic_DNA"/>
</dbReference>
<dbReference type="InterPro" id="IPR012340">
    <property type="entry name" value="NA-bd_OB-fold"/>
</dbReference>
<protein>
    <recommendedName>
        <fullName evidence="2">Single-stranded DNA-binding protein</fullName>
    </recommendedName>
</protein>
<sequence length="114" mass="12703">MTVRVELEGHLGSEPSVREVNGRDFVELSVAVSQGYWSKTEDRWVDQGTVWYRVHPTSRRAGDEARLLHKGDAVVVAGTQSVEEFTRRDGTNGYAIKVNADAIYVSRIPKKADA</sequence>
<proteinExistence type="predicted"/>
<dbReference type="PROSITE" id="PS50935">
    <property type="entry name" value="SSB"/>
    <property type="match status" value="1"/>
</dbReference>
<comment type="caution">
    <text evidence="3">The sequence shown here is derived from an EMBL/GenBank/DDBJ whole genome shotgun (WGS) entry which is preliminary data.</text>
</comment>
<accession>A0A1E7XXU2</accession>
<evidence type="ECO:0000256" key="1">
    <source>
        <dbReference type="ARBA" id="ARBA00023125"/>
    </source>
</evidence>
<dbReference type="PIRSF" id="PIRSF002070">
    <property type="entry name" value="SSB"/>
    <property type="match status" value="1"/>
</dbReference>
<reference evidence="3 4" key="1">
    <citation type="submission" date="2016-07" db="EMBL/GenBank/DDBJ databases">
        <title>Draft Genome Sequence of Bifidobacterium adolescentis strain Km 4.</title>
        <authorList>
            <person name="Danilenko V.N."/>
        </authorList>
    </citation>
    <scope>NUCLEOTIDE SEQUENCE [LARGE SCALE GENOMIC DNA]</scope>
    <source>
        <strain evidence="3 4">Km 4</strain>
    </source>
</reference>
<evidence type="ECO:0000256" key="2">
    <source>
        <dbReference type="PIRNR" id="PIRNR002070"/>
    </source>
</evidence>
<dbReference type="Gene3D" id="2.40.50.140">
    <property type="entry name" value="Nucleic acid-binding proteins"/>
    <property type="match status" value="1"/>
</dbReference>
<dbReference type="OrthoDB" id="4427276at2"/>
<dbReference type="AlphaFoldDB" id="A0A1E7XXU2"/>
<dbReference type="RefSeq" id="WP_070123064.1">
    <property type="nucleotide sequence ID" value="NZ_MAXD01000015.1"/>
</dbReference>
<gene>
    <name evidence="3" type="ORF">BBK15_09910</name>
</gene>
<evidence type="ECO:0000313" key="3">
    <source>
        <dbReference type="EMBL" id="OFA33651.1"/>
    </source>
</evidence>
<dbReference type="Proteomes" id="UP000175684">
    <property type="component" value="Unassembled WGS sequence"/>
</dbReference>
<dbReference type="GO" id="GO:0003697">
    <property type="term" value="F:single-stranded DNA binding"/>
    <property type="evidence" value="ECO:0007669"/>
    <property type="project" value="InterPro"/>
</dbReference>
<dbReference type="Pfam" id="PF00436">
    <property type="entry name" value="SSB"/>
    <property type="match status" value="1"/>
</dbReference>
<name>A0A1E7XXU2_BIFAD</name>
<dbReference type="InterPro" id="IPR011344">
    <property type="entry name" value="ssDNA-bd"/>
</dbReference>
<dbReference type="GO" id="GO:0006260">
    <property type="term" value="P:DNA replication"/>
    <property type="evidence" value="ECO:0007669"/>
    <property type="project" value="InterPro"/>
</dbReference>